<name>A0A0J6G6N8_PSEDM</name>
<proteinExistence type="predicted"/>
<dbReference type="RefSeq" id="WP_048362003.1">
    <property type="nucleotide sequence ID" value="NZ_FNUD01000002.1"/>
</dbReference>
<dbReference type="InterPro" id="IPR013595">
    <property type="entry name" value="Pept_S33_TAP-like_C"/>
</dbReference>
<dbReference type="PATRIC" id="fig|882211.3.peg.4412"/>
<reference evidence="3" key="1">
    <citation type="submission" date="2016-10" db="EMBL/GenBank/DDBJ databases">
        <authorList>
            <person name="Varghese N."/>
            <person name="Submissions S."/>
        </authorList>
    </citation>
    <scope>NUCLEOTIDE SEQUENCE [LARGE SCALE GENOMIC DNA]</scope>
    <source>
        <strain evidence="3">LMG 25555</strain>
    </source>
</reference>
<dbReference type="PRINTS" id="PR00111">
    <property type="entry name" value="ABHYDROLASE"/>
</dbReference>
<comment type="caution">
    <text evidence="3">The sequence shown here is derived from an EMBL/GenBank/DDBJ whole genome shotgun (WGS) entry which is preliminary data.</text>
</comment>
<dbReference type="PANTHER" id="PTHR43798">
    <property type="entry name" value="MONOACYLGLYCEROL LIPASE"/>
    <property type="match status" value="1"/>
</dbReference>
<dbReference type="InterPro" id="IPR029058">
    <property type="entry name" value="AB_hydrolase_fold"/>
</dbReference>
<evidence type="ECO:0000313" key="4">
    <source>
        <dbReference type="Proteomes" id="UP000183613"/>
    </source>
</evidence>
<gene>
    <name evidence="3" type="ORF">SAMN04489800_3089</name>
</gene>
<sequence length="261" mass="27518">MTTQILNGIAVEVSGEGDPLLCIHGLGGSSNTWTPVLPAFDGFKVIRFDLPGSGRSALASKPLSIELYVQTVEHVLEALGVDKVHVVAHSMGTIVAAHFAARHPARVNSMALFGPLLAPPDAGRPGIQARADLARSGGVEAMQDIADAIVKGATAQQTKDSQPAVVALVRECIMRQPAEGYSQSCEALSKAQPATVENIIAPVLLVTGDQDGVAPGPAVKAFTERLAKGRMVTFDECGHWTTFEKPVQCIAELKQFYQSIA</sequence>
<organism evidence="3 4">
    <name type="scientific">Pseudomonas deceptionensis</name>
    <dbReference type="NCBI Taxonomy" id="882211"/>
    <lineage>
        <taxon>Bacteria</taxon>
        <taxon>Pseudomonadati</taxon>
        <taxon>Pseudomonadota</taxon>
        <taxon>Gammaproteobacteria</taxon>
        <taxon>Pseudomonadales</taxon>
        <taxon>Pseudomonadaceae</taxon>
        <taxon>Pseudomonas</taxon>
    </lineage>
</organism>
<accession>A0A0J6G6N8</accession>
<dbReference type="Proteomes" id="UP000183613">
    <property type="component" value="Unassembled WGS sequence"/>
</dbReference>
<dbReference type="SUPFAM" id="SSF53474">
    <property type="entry name" value="alpha/beta-Hydrolases"/>
    <property type="match status" value="1"/>
</dbReference>
<evidence type="ECO:0000313" key="3">
    <source>
        <dbReference type="EMBL" id="SEE95536.1"/>
    </source>
</evidence>
<evidence type="ECO:0000259" key="1">
    <source>
        <dbReference type="Pfam" id="PF00561"/>
    </source>
</evidence>
<dbReference type="InterPro" id="IPR050266">
    <property type="entry name" value="AB_hydrolase_sf"/>
</dbReference>
<dbReference type="InterPro" id="IPR000073">
    <property type="entry name" value="AB_hydrolase_1"/>
</dbReference>
<dbReference type="GO" id="GO:0047372">
    <property type="term" value="F:monoacylglycerol lipase activity"/>
    <property type="evidence" value="ECO:0007669"/>
    <property type="project" value="TreeGrafter"/>
</dbReference>
<dbReference type="Pfam" id="PF00561">
    <property type="entry name" value="Abhydrolase_1"/>
    <property type="match status" value="1"/>
</dbReference>
<dbReference type="EMBL" id="FNUD01000002">
    <property type="protein sequence ID" value="SEE95536.1"/>
    <property type="molecule type" value="Genomic_DNA"/>
</dbReference>
<dbReference type="OrthoDB" id="9780765at2"/>
<dbReference type="Pfam" id="PF08386">
    <property type="entry name" value="Abhydrolase_4"/>
    <property type="match status" value="1"/>
</dbReference>
<feature type="domain" description="Peptidase S33 tripeptidyl aminopeptidase-like C-terminal" evidence="2">
    <location>
        <begin position="184"/>
        <end position="253"/>
    </location>
</feature>
<dbReference type="GO" id="GO:0046464">
    <property type="term" value="P:acylglycerol catabolic process"/>
    <property type="evidence" value="ECO:0007669"/>
    <property type="project" value="TreeGrafter"/>
</dbReference>
<protein>
    <submittedName>
        <fullName evidence="3">Pimeloyl-ACP methyl ester carboxylesterase</fullName>
    </submittedName>
</protein>
<dbReference type="GO" id="GO:0016020">
    <property type="term" value="C:membrane"/>
    <property type="evidence" value="ECO:0007669"/>
    <property type="project" value="TreeGrafter"/>
</dbReference>
<evidence type="ECO:0000259" key="2">
    <source>
        <dbReference type="Pfam" id="PF08386"/>
    </source>
</evidence>
<dbReference type="PANTHER" id="PTHR43798:SF5">
    <property type="entry name" value="MONOACYLGLYCEROL LIPASE ABHD6"/>
    <property type="match status" value="1"/>
</dbReference>
<keyword evidence="4" id="KW-1185">Reference proteome</keyword>
<dbReference type="Gene3D" id="3.40.50.1820">
    <property type="entry name" value="alpha/beta hydrolase"/>
    <property type="match status" value="1"/>
</dbReference>
<dbReference type="AlphaFoldDB" id="A0A0J6G6N8"/>
<feature type="domain" description="AB hydrolase-1" evidence="1">
    <location>
        <begin position="19"/>
        <end position="120"/>
    </location>
</feature>